<dbReference type="GO" id="GO:0004126">
    <property type="term" value="F:cytidine deaminase activity"/>
    <property type="evidence" value="ECO:0007669"/>
    <property type="project" value="UniProtKB-UniRule"/>
</dbReference>
<evidence type="ECO:0000256" key="13">
    <source>
        <dbReference type="PIRSR" id="PIRSR606262-2"/>
    </source>
</evidence>
<comment type="caution">
    <text evidence="17">The sequence shown here is derived from an EMBL/GenBank/DDBJ whole genome shotgun (WGS) entry which is preliminary data.</text>
</comment>
<dbReference type="FunFam" id="3.40.140.10:FF:000008">
    <property type="entry name" value="Cytidine deaminase"/>
    <property type="match status" value="1"/>
</dbReference>
<dbReference type="EMBL" id="JARGDL010000014">
    <property type="protein sequence ID" value="MDF1612504.1"/>
    <property type="molecule type" value="Genomic_DNA"/>
</dbReference>
<feature type="binding site" evidence="13">
    <location>
        <begin position="42"/>
        <end position="48"/>
    </location>
    <ligand>
        <name>substrate</name>
    </ligand>
</feature>
<comment type="cofactor">
    <cofactor evidence="1 14 15">
        <name>Zn(2+)</name>
        <dbReference type="ChEBI" id="CHEBI:29105"/>
    </cofactor>
</comment>
<dbReference type="PANTHER" id="PTHR11644:SF2">
    <property type="entry name" value="CYTIDINE DEAMINASE"/>
    <property type="match status" value="1"/>
</dbReference>
<evidence type="ECO:0000313" key="17">
    <source>
        <dbReference type="EMBL" id="MDF1612504.1"/>
    </source>
</evidence>
<dbReference type="SUPFAM" id="SSF53927">
    <property type="entry name" value="Cytidine deaminase-like"/>
    <property type="match status" value="1"/>
</dbReference>
<name>A0AAE3P1T4_9BACT</name>
<reference evidence="17" key="1">
    <citation type="submission" date="2023-03" db="EMBL/GenBank/DDBJ databases">
        <title>Stygiobacter electus gen. nov., sp. nov., facultatively anaerobic thermotolerant bacterium of the class Ignavibacteria from a well of Yessentuki mineral water deposit.</title>
        <authorList>
            <person name="Podosokorskaya O.A."/>
            <person name="Elcheninov A.G."/>
            <person name="Petrova N.F."/>
            <person name="Zavarzina D.G."/>
            <person name="Kublanov I.V."/>
            <person name="Merkel A.Y."/>
        </authorList>
    </citation>
    <scope>NUCLEOTIDE SEQUENCE</scope>
    <source>
        <strain evidence="17">09-Me</strain>
    </source>
</reference>
<evidence type="ECO:0000256" key="12">
    <source>
        <dbReference type="PIRSR" id="PIRSR606262-1"/>
    </source>
</evidence>
<dbReference type="GO" id="GO:0005829">
    <property type="term" value="C:cytosol"/>
    <property type="evidence" value="ECO:0007669"/>
    <property type="project" value="TreeGrafter"/>
</dbReference>
<proteinExistence type="inferred from homology"/>
<dbReference type="Pfam" id="PF00383">
    <property type="entry name" value="dCMP_cyt_deam_1"/>
    <property type="match status" value="1"/>
</dbReference>
<feature type="domain" description="CMP/dCMP-type deaminase" evidence="16">
    <location>
        <begin position="1"/>
        <end position="128"/>
    </location>
</feature>
<dbReference type="InterPro" id="IPR050202">
    <property type="entry name" value="Cyt/Deoxycyt_deaminase"/>
</dbReference>
<dbReference type="Gene3D" id="3.40.140.10">
    <property type="entry name" value="Cytidine Deaminase, domain 2"/>
    <property type="match status" value="1"/>
</dbReference>
<dbReference type="Proteomes" id="UP001221302">
    <property type="component" value="Unassembled WGS sequence"/>
</dbReference>
<accession>A0AAE3P1T4</accession>
<dbReference type="PROSITE" id="PS51747">
    <property type="entry name" value="CYT_DCMP_DEAMINASES_2"/>
    <property type="match status" value="1"/>
</dbReference>
<comment type="catalytic activity">
    <reaction evidence="11 15">
        <text>cytidine + H2O + H(+) = uridine + NH4(+)</text>
        <dbReference type="Rhea" id="RHEA:16069"/>
        <dbReference type="ChEBI" id="CHEBI:15377"/>
        <dbReference type="ChEBI" id="CHEBI:15378"/>
        <dbReference type="ChEBI" id="CHEBI:16704"/>
        <dbReference type="ChEBI" id="CHEBI:17562"/>
        <dbReference type="ChEBI" id="CHEBI:28938"/>
        <dbReference type="EC" id="3.5.4.5"/>
    </reaction>
</comment>
<evidence type="ECO:0000256" key="4">
    <source>
        <dbReference type="ARBA" id="ARBA00012783"/>
    </source>
</evidence>
<feature type="binding site" evidence="14">
    <location>
        <position position="89"/>
    </location>
    <ligand>
        <name>Zn(2+)</name>
        <dbReference type="ChEBI" id="CHEBI:29105"/>
        <note>catalytic</note>
    </ligand>
</feature>
<evidence type="ECO:0000256" key="8">
    <source>
        <dbReference type="ARBA" id="ARBA00022833"/>
    </source>
</evidence>
<evidence type="ECO:0000313" key="18">
    <source>
        <dbReference type="Proteomes" id="UP001221302"/>
    </source>
</evidence>
<dbReference type="GO" id="GO:0042802">
    <property type="term" value="F:identical protein binding"/>
    <property type="evidence" value="ECO:0007669"/>
    <property type="project" value="UniProtKB-ARBA"/>
</dbReference>
<keyword evidence="8 14" id="KW-0862">Zinc</keyword>
<dbReference type="PROSITE" id="PS00903">
    <property type="entry name" value="CYT_DCMP_DEAMINASES_1"/>
    <property type="match status" value="1"/>
</dbReference>
<dbReference type="NCBIfam" id="NF004064">
    <property type="entry name" value="PRK05578.1"/>
    <property type="match status" value="1"/>
</dbReference>
<protein>
    <recommendedName>
        <fullName evidence="5 15">Cytidine deaminase</fullName>
        <ecNumber evidence="4 15">3.5.4.5</ecNumber>
    </recommendedName>
    <alternativeName>
        <fullName evidence="9 15">Cytidine aminohydrolase</fullName>
    </alternativeName>
</protein>
<evidence type="ECO:0000256" key="1">
    <source>
        <dbReference type="ARBA" id="ARBA00001947"/>
    </source>
</evidence>
<evidence type="ECO:0000256" key="3">
    <source>
        <dbReference type="ARBA" id="ARBA00006576"/>
    </source>
</evidence>
<evidence type="ECO:0000256" key="5">
    <source>
        <dbReference type="ARBA" id="ARBA00018266"/>
    </source>
</evidence>
<evidence type="ECO:0000256" key="9">
    <source>
        <dbReference type="ARBA" id="ARBA00032005"/>
    </source>
</evidence>
<comment type="similarity">
    <text evidence="3 15">Belongs to the cytidine and deoxycytidylate deaminase family.</text>
</comment>
<keyword evidence="7 15" id="KW-0378">Hydrolase</keyword>
<dbReference type="InterPro" id="IPR002125">
    <property type="entry name" value="CMP_dCMP_dom"/>
</dbReference>
<dbReference type="GO" id="GO:0008270">
    <property type="term" value="F:zinc ion binding"/>
    <property type="evidence" value="ECO:0007669"/>
    <property type="project" value="UniProtKB-UniRule"/>
</dbReference>
<evidence type="ECO:0000256" key="14">
    <source>
        <dbReference type="PIRSR" id="PIRSR606262-3"/>
    </source>
</evidence>
<evidence type="ECO:0000256" key="7">
    <source>
        <dbReference type="ARBA" id="ARBA00022801"/>
    </source>
</evidence>
<dbReference type="InterPro" id="IPR016193">
    <property type="entry name" value="Cytidine_deaminase-like"/>
</dbReference>
<comment type="catalytic activity">
    <reaction evidence="10 15">
        <text>2'-deoxycytidine + H2O + H(+) = 2'-deoxyuridine + NH4(+)</text>
        <dbReference type="Rhea" id="RHEA:13433"/>
        <dbReference type="ChEBI" id="CHEBI:15377"/>
        <dbReference type="ChEBI" id="CHEBI:15378"/>
        <dbReference type="ChEBI" id="CHEBI:15698"/>
        <dbReference type="ChEBI" id="CHEBI:16450"/>
        <dbReference type="ChEBI" id="CHEBI:28938"/>
        <dbReference type="EC" id="3.5.4.5"/>
    </reaction>
</comment>
<dbReference type="CDD" id="cd01283">
    <property type="entry name" value="cytidine_deaminase"/>
    <property type="match status" value="1"/>
</dbReference>
<evidence type="ECO:0000256" key="10">
    <source>
        <dbReference type="ARBA" id="ARBA00049252"/>
    </source>
</evidence>
<feature type="binding site" evidence="14">
    <location>
        <position position="86"/>
    </location>
    <ligand>
        <name>Zn(2+)</name>
        <dbReference type="ChEBI" id="CHEBI:29105"/>
        <note>catalytic</note>
    </ligand>
</feature>
<dbReference type="AlphaFoldDB" id="A0AAE3P1T4"/>
<gene>
    <name evidence="17" type="primary">cdd</name>
    <name evidence="17" type="ORF">P0M35_10100</name>
</gene>
<keyword evidence="18" id="KW-1185">Reference proteome</keyword>
<organism evidence="17 18">
    <name type="scientific">Stygiobacter electus</name>
    <dbReference type="NCBI Taxonomy" id="3032292"/>
    <lineage>
        <taxon>Bacteria</taxon>
        <taxon>Pseudomonadati</taxon>
        <taxon>Ignavibacteriota</taxon>
        <taxon>Ignavibacteria</taxon>
        <taxon>Ignavibacteriales</taxon>
        <taxon>Melioribacteraceae</taxon>
        <taxon>Stygiobacter</taxon>
    </lineage>
</organism>
<evidence type="ECO:0000256" key="15">
    <source>
        <dbReference type="RuleBase" id="RU364006"/>
    </source>
</evidence>
<dbReference type="PANTHER" id="PTHR11644">
    <property type="entry name" value="CYTIDINE DEAMINASE"/>
    <property type="match status" value="1"/>
</dbReference>
<dbReference type="GO" id="GO:0072527">
    <property type="term" value="P:pyrimidine-containing compound metabolic process"/>
    <property type="evidence" value="ECO:0007669"/>
    <property type="project" value="UniProtKB-ARBA"/>
</dbReference>
<dbReference type="RefSeq" id="WP_321536275.1">
    <property type="nucleotide sequence ID" value="NZ_JARGDL010000014.1"/>
</dbReference>
<dbReference type="NCBIfam" id="TIGR01354">
    <property type="entry name" value="cyt_deam_tetra"/>
    <property type="match status" value="1"/>
</dbReference>
<evidence type="ECO:0000256" key="2">
    <source>
        <dbReference type="ARBA" id="ARBA00003949"/>
    </source>
</evidence>
<feature type="active site" description="Proton donor" evidence="12">
    <location>
        <position position="55"/>
    </location>
</feature>
<dbReference type="InterPro" id="IPR006262">
    <property type="entry name" value="Cyt_deam_tetra"/>
</dbReference>
<feature type="binding site" evidence="14">
    <location>
        <position position="53"/>
    </location>
    <ligand>
        <name>Zn(2+)</name>
        <dbReference type="ChEBI" id="CHEBI:29105"/>
        <note>catalytic</note>
    </ligand>
</feature>
<evidence type="ECO:0000256" key="6">
    <source>
        <dbReference type="ARBA" id="ARBA00022723"/>
    </source>
</evidence>
<comment type="function">
    <text evidence="2 15">This enzyme scavenges exogenous and endogenous cytidine and 2'-deoxycytidine for UMP synthesis.</text>
</comment>
<keyword evidence="6 14" id="KW-0479">Metal-binding</keyword>
<dbReference type="GO" id="GO:0055086">
    <property type="term" value="P:nucleobase-containing small molecule metabolic process"/>
    <property type="evidence" value="ECO:0007669"/>
    <property type="project" value="UniProtKB-ARBA"/>
</dbReference>
<dbReference type="EC" id="3.5.4.5" evidence="4 15"/>
<dbReference type="InterPro" id="IPR016192">
    <property type="entry name" value="APOBEC/CMP_deaminase_Zn-bd"/>
</dbReference>
<evidence type="ECO:0000256" key="11">
    <source>
        <dbReference type="ARBA" id="ARBA00049558"/>
    </source>
</evidence>
<evidence type="ECO:0000259" key="16">
    <source>
        <dbReference type="PROSITE" id="PS51747"/>
    </source>
</evidence>
<sequence length="133" mass="14823">MTKKELISLAIKSKEKAIPTYSNFRVGAALLTKENKVITGANIENASYGLTLCAERLAIFTALHNGERNFKAIAIAADSKEYISPCGACRQIMMEFCGPNLDVIMINSEGKHKTIKMKELLPYSFDKEYLKNE</sequence>